<dbReference type="NCBIfam" id="TIGR03187">
    <property type="entry name" value="DGQHR"/>
    <property type="match status" value="1"/>
</dbReference>
<dbReference type="RefSeq" id="WP_052652827.1">
    <property type="nucleotide sequence ID" value="NZ_CCXS01000001.1"/>
</dbReference>
<dbReference type="CDD" id="cd16413">
    <property type="entry name" value="DGQHR_domain"/>
    <property type="match status" value="1"/>
</dbReference>
<name>A0A098EPV7_9BACL</name>
<accession>A0A098EPV7</accession>
<dbReference type="OrthoDB" id="9789139at2"/>
<keyword evidence="2" id="KW-1185">Reference proteome</keyword>
<dbReference type="Proteomes" id="UP000043699">
    <property type="component" value="Unassembled WGS sequence"/>
</dbReference>
<dbReference type="STRING" id="1499687.BN1080_02837"/>
<proteinExistence type="predicted"/>
<dbReference type="InterPro" id="IPR017601">
    <property type="entry name" value="DGQHR-contain_dom"/>
</dbReference>
<reference evidence="1 2" key="1">
    <citation type="submission" date="2014-09" db="EMBL/GenBank/DDBJ databases">
        <authorList>
            <person name="Urmite Genomes Urmite Genomes"/>
        </authorList>
    </citation>
    <scope>NUCLEOTIDE SEQUENCE [LARGE SCALE GENOMIC DNA]</scope>
    <source>
        <strain evidence="1 2">ES2</strain>
    </source>
</reference>
<dbReference type="InterPro" id="IPR017642">
    <property type="entry name" value="DNA_S_mod_DndB"/>
</dbReference>
<organism evidence="1 2">
    <name type="scientific">Planococcus massiliensis</name>
    <dbReference type="NCBI Taxonomy" id="1499687"/>
    <lineage>
        <taxon>Bacteria</taxon>
        <taxon>Bacillati</taxon>
        <taxon>Bacillota</taxon>
        <taxon>Bacilli</taxon>
        <taxon>Bacillales</taxon>
        <taxon>Caryophanaceae</taxon>
        <taxon>Planococcus</taxon>
    </lineage>
</organism>
<evidence type="ECO:0000313" key="1">
    <source>
        <dbReference type="EMBL" id="CEG23830.1"/>
    </source>
</evidence>
<gene>
    <name evidence="1" type="ORF">BN1080_02837</name>
</gene>
<sequence>MSEINLKVITTHQPIGSFYASKINAKTLYDSSRVDRLMIEMQEDINELNYSGIQRNLNEKKIESLQDYLESPDATFPNSIILNVDEKYIISKTEDNLILKSTTETFSVIDGQHRLESFRNSENTDFELVVSIFLGLSIEEQARIFITINSEQTKVNPSVQIFQELHDKVYTPRKMAANIAILFAKDFDSPWLNKIKLLGVKDDIASEGIISLSAFAKPLINLIYDDEKYHFIRTLLLKKDKQTLMELPVTRGSLSLFWKLYTQENELALYKILFNYFKAISDILPKDWKSKSSLLTKTTGYNALILLFKDLYEITEPQKDFSYENFYKLLKGLKKMDGTINSSIYGASGDKAASDLYKSFKTKLTQSRLNE</sequence>
<evidence type="ECO:0000313" key="2">
    <source>
        <dbReference type="Proteomes" id="UP000043699"/>
    </source>
</evidence>
<dbReference type="EMBL" id="CCXS01000001">
    <property type="protein sequence ID" value="CEG23830.1"/>
    <property type="molecule type" value="Genomic_DNA"/>
</dbReference>
<evidence type="ECO:0008006" key="3">
    <source>
        <dbReference type="Google" id="ProtNLM"/>
    </source>
</evidence>
<dbReference type="AlphaFoldDB" id="A0A098EPV7"/>
<dbReference type="Pfam" id="PF14072">
    <property type="entry name" value="DndB"/>
    <property type="match status" value="1"/>
</dbReference>
<protein>
    <recommendedName>
        <fullName evidence="3">DGQHR domain protein</fullName>
    </recommendedName>
</protein>